<gene>
    <name evidence="2" type="ORF">SEMRO_149_G068380.1</name>
</gene>
<evidence type="ECO:0000256" key="1">
    <source>
        <dbReference type="SAM" id="Phobius"/>
    </source>
</evidence>
<reference evidence="2" key="1">
    <citation type="submission" date="2020-06" db="EMBL/GenBank/DDBJ databases">
        <authorList>
            <consortium name="Plant Systems Biology data submission"/>
        </authorList>
    </citation>
    <scope>NUCLEOTIDE SEQUENCE</scope>
    <source>
        <strain evidence="2">D6</strain>
    </source>
</reference>
<keyword evidence="1" id="KW-0812">Transmembrane</keyword>
<proteinExistence type="predicted"/>
<comment type="caution">
    <text evidence="2">The sequence shown here is derived from an EMBL/GenBank/DDBJ whole genome shotgun (WGS) entry which is preliminary data.</text>
</comment>
<organism evidence="2 3">
    <name type="scientific">Seminavis robusta</name>
    <dbReference type="NCBI Taxonomy" id="568900"/>
    <lineage>
        <taxon>Eukaryota</taxon>
        <taxon>Sar</taxon>
        <taxon>Stramenopiles</taxon>
        <taxon>Ochrophyta</taxon>
        <taxon>Bacillariophyta</taxon>
        <taxon>Bacillariophyceae</taxon>
        <taxon>Bacillariophycidae</taxon>
        <taxon>Naviculales</taxon>
        <taxon>Naviculaceae</taxon>
        <taxon>Seminavis</taxon>
    </lineage>
</organism>
<feature type="transmembrane region" description="Helical" evidence="1">
    <location>
        <begin position="116"/>
        <end position="132"/>
    </location>
</feature>
<dbReference type="EMBL" id="CAICTM010000148">
    <property type="protein sequence ID" value="CAB9502869.1"/>
    <property type="molecule type" value="Genomic_DNA"/>
</dbReference>
<dbReference type="OrthoDB" id="41894at2759"/>
<keyword evidence="1" id="KW-1133">Transmembrane helix</keyword>
<feature type="transmembrane region" description="Helical" evidence="1">
    <location>
        <begin position="289"/>
        <end position="310"/>
    </location>
</feature>
<accession>A0A9N8DHP8</accession>
<evidence type="ECO:0000313" key="3">
    <source>
        <dbReference type="Proteomes" id="UP001153069"/>
    </source>
</evidence>
<name>A0A9N8DHP8_9STRA</name>
<keyword evidence="3" id="KW-1185">Reference proteome</keyword>
<protein>
    <submittedName>
        <fullName evidence="2">Uncharacterized protein</fullName>
    </submittedName>
</protein>
<feature type="transmembrane region" description="Helical" evidence="1">
    <location>
        <begin position="217"/>
        <end position="240"/>
    </location>
</feature>
<keyword evidence="1" id="KW-0472">Membrane</keyword>
<dbReference type="AlphaFoldDB" id="A0A9N8DHP8"/>
<feature type="transmembrane region" description="Helical" evidence="1">
    <location>
        <begin position="78"/>
        <end position="96"/>
    </location>
</feature>
<evidence type="ECO:0000313" key="2">
    <source>
        <dbReference type="EMBL" id="CAB9502869.1"/>
    </source>
</evidence>
<sequence>MCKPMLPLKAGDEETGTAAMKDVSYDKSFAPSLNFLELSDLFDLSKPWVLVENGSYQGYFDNVPAAFRVGPWKLACRLYLVVAVAWVLFECIQCYLHPPTVPETDYHSTYGTNTWQWWYNATGFAWTLYIAYKSLKTPMGWSAGLSYTLQSWTLITLRHGLSALAPFVPELAVINEHLRFPMLLQTAITFLVWNFILFPAIAITMKNPNRKRDFYKFNFGFLLSQLHMANLPLAFINGVWGTPARELNQMDFCMALAMMLQYLALYLFVLDRLGVHFYFVFSPRTPLALFSWTAFIGFQFAGFAMWKLAILKYGGVVA</sequence>
<dbReference type="Proteomes" id="UP001153069">
    <property type="component" value="Unassembled WGS sequence"/>
</dbReference>
<feature type="transmembrane region" description="Helical" evidence="1">
    <location>
        <begin position="183"/>
        <end position="205"/>
    </location>
</feature>